<evidence type="ECO:0000313" key="1">
    <source>
        <dbReference type="EMBL" id="MDK9362249.1"/>
    </source>
</evidence>
<keyword evidence="2" id="KW-1185">Reference proteome</keyword>
<dbReference type="Proteomes" id="UP001223214">
    <property type="component" value="Unassembled WGS sequence"/>
</dbReference>
<protein>
    <submittedName>
        <fullName evidence="1">Type IV secretion protein Rhs</fullName>
    </submittedName>
</protein>
<accession>A0AAP4D136</accession>
<evidence type="ECO:0000313" key="2">
    <source>
        <dbReference type="Proteomes" id="UP001223214"/>
    </source>
</evidence>
<dbReference type="AlphaFoldDB" id="A0AAP4D136"/>
<proteinExistence type="predicted"/>
<organism evidence="1 2">
    <name type="scientific">Lelliottia wanjuensis</name>
    <dbReference type="NCBI Taxonomy" id="3050585"/>
    <lineage>
        <taxon>Bacteria</taxon>
        <taxon>Pseudomonadati</taxon>
        <taxon>Pseudomonadota</taxon>
        <taxon>Gammaproteobacteria</taxon>
        <taxon>Enterobacterales</taxon>
        <taxon>Enterobacteriaceae</taxon>
        <taxon>Lelliottia</taxon>
    </lineage>
</organism>
<reference evidence="1 2" key="1">
    <citation type="submission" date="2023-06" db="EMBL/GenBank/DDBJ databases">
        <title>Identification and characterization of antibiotic-resistant Gram-negative bacteria.</title>
        <authorList>
            <person name="Cho G.-S."/>
            <person name="Lee J."/>
            <person name="Tai E."/>
            <person name="Jeong S."/>
            <person name="Kim I."/>
            <person name="Kim B.-E."/>
            <person name="Jeong M.-I."/>
            <person name="Oh K.-K."/>
            <person name="Franz C.M.A.P."/>
        </authorList>
    </citation>
    <scope>NUCLEOTIDE SEQUENCE [LARGE SCALE GENOMIC DNA]</scope>
    <source>
        <strain evidence="1 2">V106_12</strain>
    </source>
</reference>
<dbReference type="RefSeq" id="WP_285144721.1">
    <property type="nucleotide sequence ID" value="NZ_JASSOL010000042.1"/>
</dbReference>
<sequence>MYDWTVKDTGIGTGGLRLMKLGEINLASSLYGFSIHYNQVWIHRGSYLPFNLQNNNTAMTPNGEIWFQEGVYEDDFSMPKRDRIGQQHIFLHEMMHVWQKQRGMWVKTRGAFSWAADYSYSLDKATLSDYSMEQQACIVSDYWLLKTYGFFRNSYLIKLRDYDPSISELELMNQYQRVLGSFPQ</sequence>
<gene>
    <name evidence="1" type="ORF">QQF32_03405</name>
</gene>
<name>A0AAP4D136_9ENTR</name>
<comment type="caution">
    <text evidence="1">The sequence shown here is derived from an EMBL/GenBank/DDBJ whole genome shotgun (WGS) entry which is preliminary data.</text>
</comment>
<dbReference type="EMBL" id="JASSOM010000005">
    <property type="protein sequence ID" value="MDK9362249.1"/>
    <property type="molecule type" value="Genomic_DNA"/>
</dbReference>